<evidence type="ECO:0000259" key="1">
    <source>
        <dbReference type="Pfam" id="PF05685"/>
    </source>
</evidence>
<gene>
    <name evidence="2" type="ORF">DYU11_17670</name>
</gene>
<dbReference type="GO" id="GO:0004519">
    <property type="term" value="F:endonuclease activity"/>
    <property type="evidence" value="ECO:0007669"/>
    <property type="project" value="UniProtKB-KW"/>
</dbReference>
<dbReference type="PANTHER" id="PTHR36558">
    <property type="entry name" value="GLR1098 PROTEIN"/>
    <property type="match status" value="1"/>
</dbReference>
<name>A0A418M716_9BACT</name>
<keyword evidence="2" id="KW-0540">Nuclease</keyword>
<dbReference type="Gene3D" id="3.90.1570.10">
    <property type="entry name" value="tt1808, chain A"/>
    <property type="match status" value="1"/>
</dbReference>
<proteinExistence type="predicted"/>
<evidence type="ECO:0000313" key="2">
    <source>
        <dbReference type="EMBL" id="RIV21654.1"/>
    </source>
</evidence>
<dbReference type="SUPFAM" id="SSF52980">
    <property type="entry name" value="Restriction endonuclease-like"/>
    <property type="match status" value="1"/>
</dbReference>
<dbReference type="EMBL" id="QXED01000005">
    <property type="protein sequence ID" value="RIV21654.1"/>
    <property type="molecule type" value="Genomic_DNA"/>
</dbReference>
<reference evidence="2 3" key="1">
    <citation type="submission" date="2018-08" db="EMBL/GenBank/DDBJ databases">
        <title>Fibrisoma montanum sp. nov., isolated from Danxia mountain soil.</title>
        <authorList>
            <person name="Huang Y."/>
        </authorList>
    </citation>
    <scope>NUCLEOTIDE SEQUENCE [LARGE SCALE GENOMIC DNA]</scope>
    <source>
        <strain evidence="2 3">HYT19</strain>
    </source>
</reference>
<dbReference type="Pfam" id="PF05685">
    <property type="entry name" value="Uma2"/>
    <property type="match status" value="1"/>
</dbReference>
<comment type="caution">
    <text evidence="2">The sequence shown here is derived from an EMBL/GenBank/DDBJ whole genome shotgun (WGS) entry which is preliminary data.</text>
</comment>
<dbReference type="InterPro" id="IPR011335">
    <property type="entry name" value="Restrct_endonuc-II-like"/>
</dbReference>
<protein>
    <submittedName>
        <fullName evidence="2">Uma2 family endonuclease</fullName>
    </submittedName>
</protein>
<dbReference type="InterPro" id="IPR008538">
    <property type="entry name" value="Uma2"/>
</dbReference>
<accession>A0A418M716</accession>
<keyword evidence="2" id="KW-0378">Hydrolase</keyword>
<dbReference type="PANTHER" id="PTHR36558:SF1">
    <property type="entry name" value="RESTRICTION ENDONUCLEASE DOMAIN-CONTAINING PROTEIN-RELATED"/>
    <property type="match status" value="1"/>
</dbReference>
<dbReference type="Proteomes" id="UP000283523">
    <property type="component" value="Unassembled WGS sequence"/>
</dbReference>
<dbReference type="OrthoDB" id="668969at2"/>
<feature type="domain" description="Putative restriction endonuclease" evidence="1">
    <location>
        <begin position="13"/>
        <end position="156"/>
    </location>
</feature>
<organism evidence="2 3">
    <name type="scientific">Fibrisoma montanum</name>
    <dbReference type="NCBI Taxonomy" id="2305895"/>
    <lineage>
        <taxon>Bacteria</taxon>
        <taxon>Pseudomonadati</taxon>
        <taxon>Bacteroidota</taxon>
        <taxon>Cytophagia</taxon>
        <taxon>Cytophagales</taxon>
        <taxon>Spirosomataceae</taxon>
        <taxon>Fibrisoma</taxon>
    </lineage>
</organism>
<dbReference type="InterPro" id="IPR012296">
    <property type="entry name" value="Nuclease_put_TT1808"/>
</dbReference>
<sequence length="198" mass="21997">MVAEKIQITPDVYLRLEREATVKSEYVAGEIIPKAGASTNHNRIKDNLVGELYIHLRGKGCRSFSSDQRVNVPTDSLYAYPDIVVVCGPNQYHDELHDTLTNPMLIVEVLSPGTAGYDRGDKFALYRHSPTFSEYLLVDSEKIRVEVFRKHAEGYWFLASEADAIGQTIELATIGLTIPTATIYAETEGILLPQPPSA</sequence>
<dbReference type="CDD" id="cd06260">
    <property type="entry name" value="DUF820-like"/>
    <property type="match status" value="1"/>
</dbReference>
<keyword evidence="2" id="KW-0255">Endonuclease</keyword>
<evidence type="ECO:0000313" key="3">
    <source>
        <dbReference type="Proteomes" id="UP000283523"/>
    </source>
</evidence>
<keyword evidence="3" id="KW-1185">Reference proteome</keyword>
<dbReference type="AlphaFoldDB" id="A0A418M716"/>